<evidence type="ECO:0000313" key="5">
    <source>
        <dbReference type="EMBL" id="CAL4914709.1"/>
    </source>
</evidence>
<proteinExistence type="inferred from homology"/>
<reference evidence="4 6" key="2">
    <citation type="submission" date="2024-10" db="EMBL/GenBank/DDBJ databases">
        <authorList>
            <person name="Ryan C."/>
        </authorList>
    </citation>
    <scope>NUCLEOTIDE SEQUENCE [LARGE SCALE GENOMIC DNA]</scope>
</reference>
<name>A0ABC8WTI2_9POAL</name>
<dbReference type="InterPro" id="IPR005735">
    <property type="entry name" value="Znf_LSD1"/>
</dbReference>
<sequence length="381" mass="41365">MASARSAAARTTWCARCGAYLSVSPGARSVRCALCHAVTRVERRPHHGLHRAAAGFFKGLINAFTPQAAQAPPPPPASFSQLPAAATYPRPRGGRKKRALLVGISYAGTRYELKGAVNDANCMAYLLRERFGFPSDSILVLTQEDRDPWRVPTRENLVRALRWLVDGATEGDSLVFHFSGHGVQKLDNNGDEADGYDEALCPVDFEDPRGGVILDDEINATIVRPLGKGVKLHAIVDTCHSGTILDLPYLCRISRTGYWQWENQQTRSSSEQKFTSGGLAISISGCGDSQTSQDTTAFSGGSTSTGAMTYSFIKAVESEPGTTYGRLLTAMRATIRDNGGEFGIPGPIGTFFRRVITFSCAQEPQLCASETFDIYRKPFLL</sequence>
<comment type="similarity">
    <text evidence="1">Belongs to the peptidase C14B family.</text>
</comment>
<keyword evidence="6" id="KW-1185">Reference proteome</keyword>
<dbReference type="EMBL" id="OZ075123">
    <property type="protein sequence ID" value="CAL4914709.1"/>
    <property type="molecule type" value="Genomic_DNA"/>
</dbReference>
<dbReference type="PANTHER" id="PTHR48104">
    <property type="entry name" value="METACASPASE-4"/>
    <property type="match status" value="1"/>
</dbReference>
<protein>
    <submittedName>
        <fullName evidence="4">Uncharacterized protein</fullName>
    </submittedName>
</protein>
<reference evidence="6" key="1">
    <citation type="submission" date="2024-06" db="EMBL/GenBank/DDBJ databases">
        <authorList>
            <person name="Ryan C."/>
        </authorList>
    </citation>
    <scope>NUCLEOTIDE SEQUENCE [LARGE SCALE GENOMIC DNA]</scope>
</reference>
<dbReference type="Pfam" id="PF06943">
    <property type="entry name" value="zf-LSD1"/>
    <property type="match status" value="1"/>
</dbReference>
<accession>A0ABC8WTI2</accession>
<evidence type="ECO:0000256" key="1">
    <source>
        <dbReference type="ARBA" id="ARBA00009005"/>
    </source>
</evidence>
<feature type="domain" description="Zinc finger LSD1-type" evidence="3">
    <location>
        <begin position="14"/>
        <end position="38"/>
    </location>
</feature>
<dbReference type="Proteomes" id="UP001497457">
    <property type="component" value="Chromosome 13rd"/>
</dbReference>
<evidence type="ECO:0000259" key="3">
    <source>
        <dbReference type="Pfam" id="PF06943"/>
    </source>
</evidence>
<dbReference type="PANTHER" id="PTHR48104:SF42">
    <property type="entry name" value="OS03G0389000 PROTEIN"/>
    <property type="match status" value="1"/>
</dbReference>
<dbReference type="InterPro" id="IPR011600">
    <property type="entry name" value="Pept_C14_caspase"/>
</dbReference>
<feature type="domain" description="Peptidase C14 caspase" evidence="2">
    <location>
        <begin position="96"/>
        <end position="369"/>
    </location>
</feature>
<dbReference type="FunFam" id="3.40.50.12660:FF:000001">
    <property type="entry name" value="Metacaspase-1"/>
    <property type="match status" value="1"/>
</dbReference>
<dbReference type="InterPro" id="IPR029030">
    <property type="entry name" value="Caspase-like_dom_sf"/>
</dbReference>
<organism evidence="4 6">
    <name type="scientific">Urochloa decumbens</name>
    <dbReference type="NCBI Taxonomy" id="240449"/>
    <lineage>
        <taxon>Eukaryota</taxon>
        <taxon>Viridiplantae</taxon>
        <taxon>Streptophyta</taxon>
        <taxon>Embryophyta</taxon>
        <taxon>Tracheophyta</taxon>
        <taxon>Spermatophyta</taxon>
        <taxon>Magnoliopsida</taxon>
        <taxon>Liliopsida</taxon>
        <taxon>Poales</taxon>
        <taxon>Poaceae</taxon>
        <taxon>PACMAD clade</taxon>
        <taxon>Panicoideae</taxon>
        <taxon>Panicodae</taxon>
        <taxon>Paniceae</taxon>
        <taxon>Melinidinae</taxon>
        <taxon>Urochloa</taxon>
    </lineage>
</organism>
<dbReference type="SUPFAM" id="SSF52129">
    <property type="entry name" value="Caspase-like"/>
    <property type="match status" value="1"/>
</dbReference>
<dbReference type="NCBIfam" id="TIGR01053">
    <property type="entry name" value="LSD1"/>
    <property type="match status" value="1"/>
</dbReference>
<dbReference type="Gene3D" id="3.40.50.12660">
    <property type="match status" value="1"/>
</dbReference>
<dbReference type="Pfam" id="PF00656">
    <property type="entry name" value="Peptidase_C14"/>
    <property type="match status" value="1"/>
</dbReference>
<evidence type="ECO:0000313" key="4">
    <source>
        <dbReference type="EMBL" id="CAL4914707.1"/>
    </source>
</evidence>
<evidence type="ECO:0000313" key="6">
    <source>
        <dbReference type="Proteomes" id="UP001497457"/>
    </source>
</evidence>
<dbReference type="AlphaFoldDB" id="A0ABC8WTI2"/>
<dbReference type="EMBL" id="OZ075123">
    <property type="protein sequence ID" value="CAL4914707.1"/>
    <property type="molecule type" value="Genomic_DNA"/>
</dbReference>
<evidence type="ECO:0000259" key="2">
    <source>
        <dbReference type="Pfam" id="PF00656"/>
    </source>
</evidence>
<dbReference type="InterPro" id="IPR050452">
    <property type="entry name" value="Metacaspase"/>
</dbReference>
<gene>
    <name evidence="4" type="ORF">URODEC1_LOCUS17076</name>
    <name evidence="5" type="ORF">URODEC1_LOCUS17078</name>
</gene>